<gene>
    <name evidence="3" type="ORF">UFOVP220_6</name>
    <name evidence="1" type="ORF">UFOVP26_82</name>
    <name evidence="2" type="ORF">UFOVP44_15</name>
</gene>
<protein>
    <submittedName>
        <fullName evidence="2">Uncharacterized protein</fullName>
    </submittedName>
</protein>
<reference evidence="2" key="1">
    <citation type="submission" date="2020-04" db="EMBL/GenBank/DDBJ databases">
        <authorList>
            <person name="Chiriac C."/>
            <person name="Salcher M."/>
            <person name="Ghai R."/>
            <person name="Kavagutti S V."/>
        </authorList>
    </citation>
    <scope>NUCLEOTIDE SEQUENCE</scope>
</reference>
<evidence type="ECO:0000313" key="1">
    <source>
        <dbReference type="EMBL" id="CAB4122121.1"/>
    </source>
</evidence>
<sequence>MNRDVVANNIAMGYELFHRSIYALYLKKATDGKTDAFTVTTFAREALAMSNRFYDSGLRHINDYVAVSTNGVSEDAVNRVNGLREILINKLDALTTDSIRYYQSKLRNGALFGQKAGFTDREFDYRVKDARGRSLDPINYVTGLVRSFATDTYFVSAVDLLATNGFNAKIVYPDPNHKNNGLVFDPTDNEQVKVFAQLFHPYSQATVVANVIHS</sequence>
<evidence type="ECO:0000313" key="3">
    <source>
        <dbReference type="EMBL" id="CAB5218850.1"/>
    </source>
</evidence>
<dbReference type="EMBL" id="LR798268">
    <property type="protein sequence ID" value="CAB5218850.1"/>
    <property type="molecule type" value="Genomic_DNA"/>
</dbReference>
<accession>A0A6J5KQR6</accession>
<evidence type="ECO:0000313" key="2">
    <source>
        <dbReference type="EMBL" id="CAB4123602.1"/>
    </source>
</evidence>
<dbReference type="EMBL" id="LR796176">
    <property type="protein sequence ID" value="CAB4123602.1"/>
    <property type="molecule type" value="Genomic_DNA"/>
</dbReference>
<dbReference type="EMBL" id="LR796152">
    <property type="protein sequence ID" value="CAB4122121.1"/>
    <property type="molecule type" value="Genomic_DNA"/>
</dbReference>
<proteinExistence type="predicted"/>
<organism evidence="2">
    <name type="scientific">uncultured Caudovirales phage</name>
    <dbReference type="NCBI Taxonomy" id="2100421"/>
    <lineage>
        <taxon>Viruses</taxon>
        <taxon>Duplodnaviria</taxon>
        <taxon>Heunggongvirae</taxon>
        <taxon>Uroviricota</taxon>
        <taxon>Caudoviricetes</taxon>
        <taxon>Peduoviridae</taxon>
        <taxon>Maltschvirus</taxon>
        <taxon>Maltschvirus maltsch</taxon>
    </lineage>
</organism>
<name>A0A6J5KQR6_9CAUD</name>